<dbReference type="PANTHER" id="PTHR30619">
    <property type="entry name" value="DNA INTERNALIZATION/COMPETENCE PROTEIN COMEC/REC2"/>
    <property type="match status" value="1"/>
</dbReference>
<protein>
    <submittedName>
        <fullName evidence="9">ComEC/Rec2 family competence protein</fullName>
    </submittedName>
</protein>
<keyword evidence="10" id="KW-1185">Reference proteome</keyword>
<keyword evidence="2" id="KW-1003">Cell membrane</keyword>
<evidence type="ECO:0000256" key="6">
    <source>
        <dbReference type="SAM" id="Phobius"/>
    </source>
</evidence>
<feature type="transmembrane region" description="Helical" evidence="6">
    <location>
        <begin position="434"/>
        <end position="458"/>
    </location>
</feature>
<evidence type="ECO:0000256" key="2">
    <source>
        <dbReference type="ARBA" id="ARBA00022475"/>
    </source>
</evidence>
<evidence type="ECO:0000313" key="9">
    <source>
        <dbReference type="EMBL" id="QPC41480.1"/>
    </source>
</evidence>
<dbReference type="Pfam" id="PF13567">
    <property type="entry name" value="DUF4131"/>
    <property type="match status" value="1"/>
</dbReference>
<feature type="transmembrane region" description="Helical" evidence="6">
    <location>
        <begin position="43"/>
        <end position="61"/>
    </location>
</feature>
<dbReference type="EMBL" id="CP058214">
    <property type="protein sequence ID" value="QPC41480.1"/>
    <property type="molecule type" value="Genomic_DNA"/>
</dbReference>
<feature type="domain" description="ComEC/Rec2-related protein" evidence="7">
    <location>
        <begin position="262"/>
        <end position="550"/>
    </location>
</feature>
<accession>A0A7S8C165</accession>
<evidence type="ECO:0000256" key="3">
    <source>
        <dbReference type="ARBA" id="ARBA00022692"/>
    </source>
</evidence>
<keyword evidence="5 6" id="KW-0472">Membrane</keyword>
<feature type="transmembrane region" description="Helical" evidence="6">
    <location>
        <begin position="551"/>
        <end position="569"/>
    </location>
</feature>
<keyword evidence="3 6" id="KW-0812">Transmembrane</keyword>
<proteinExistence type="predicted"/>
<dbReference type="Proteomes" id="UP000593594">
    <property type="component" value="Chromosome"/>
</dbReference>
<evidence type="ECO:0000256" key="4">
    <source>
        <dbReference type="ARBA" id="ARBA00022989"/>
    </source>
</evidence>
<sequence length="717" mass="75989">MAWRADIWDRPGPARPEASAQDAPSGGPLARFLAALRAQGERWGLWLPVAFAGGIVAYFALPREPPWEAVAVLAVAALWLTALAARKGQVSLSLIVAFALFGAVVAKVRTETVSTRMLSAPASVTLTGRVERVEGREGSAQRLTVAVAGIEGIRKGARPDIVRLTVRGAETGSLPGDHIRVRARLLPPPEPVMPGAYDFARAAWFDGLGATGFSYGAPERIAGPSAGLSARFAAWLARARIAIAERVYAVLPGRAGTFAVALMTGERADLPDDVVEDLRISGLAHLLAISGLHMMLVAGGVFWGVRALLALSPALAGAWPIKKWAAGTALAAAAVYLALSGAGIATQRAFIMVVIMFAAILLDRTAITMRNVAFAALVILLVQPESVLSASFQMSFMAVAGLVAFYEAVRDWRDGRDRDHGGGTVRQALRGTGLYAAGVVVTTLVAGAATAPVAAWHFQRVAAYSLLANAAALPLVSLLVMPSLLLALLLMPFGLEVWPLRVAGWGLDAVIAVAHRVSSLDGASRVVPAAPGLALVLAVFGMLWLCLWRGWVRALGLAAVLLAVPLAAARVPPDVLIEREGRNVAIRNGEGELAVMTARAGRYSAERWLRADGDAAMVADAARRPGFSCDRFACIAQLERGRELAVVTHPAALDEECARADIVVTTFKLRRDCPSAEAAIDIWTLRDNGAHAIYVEEEGLRVERANDHRGLRPWVPR</sequence>
<dbReference type="InterPro" id="IPR025405">
    <property type="entry name" value="DUF4131"/>
</dbReference>
<feature type="transmembrane region" description="Helical" evidence="6">
    <location>
        <begin position="283"/>
        <end position="304"/>
    </location>
</feature>
<dbReference type="RefSeq" id="WP_213162698.1">
    <property type="nucleotide sequence ID" value="NZ_CP058214.1"/>
</dbReference>
<dbReference type="InterPro" id="IPR052159">
    <property type="entry name" value="Competence_DNA_uptake"/>
</dbReference>
<dbReference type="AlphaFoldDB" id="A0A7S8C165"/>
<comment type="subcellular location">
    <subcellularLocation>
        <location evidence="1">Cell membrane</location>
        <topology evidence="1">Multi-pass membrane protein</topology>
    </subcellularLocation>
</comment>
<gene>
    <name evidence="9" type="ORF">HW532_01270</name>
</gene>
<dbReference type="NCBIfam" id="TIGR00360">
    <property type="entry name" value="ComEC_N-term"/>
    <property type="match status" value="1"/>
</dbReference>
<reference evidence="9 10" key="1">
    <citation type="submission" date="2020-06" db="EMBL/GenBank/DDBJ databases">
        <title>Genome sequence of 2 isolates from Red Sea Mangroves.</title>
        <authorList>
            <person name="Sefrji F."/>
            <person name="Michoud G."/>
            <person name="Merlino G."/>
            <person name="Daffonchio D."/>
        </authorList>
    </citation>
    <scope>NUCLEOTIDE SEQUENCE [LARGE SCALE GENOMIC DNA]</scope>
    <source>
        <strain evidence="9 10">R1DC25</strain>
    </source>
</reference>
<dbReference type="InterPro" id="IPR004477">
    <property type="entry name" value="ComEC_N"/>
</dbReference>
<feature type="transmembrane region" description="Helical" evidence="6">
    <location>
        <begin position="349"/>
        <end position="367"/>
    </location>
</feature>
<feature type="transmembrane region" description="Helical" evidence="6">
    <location>
        <begin position="526"/>
        <end position="545"/>
    </location>
</feature>
<evidence type="ECO:0000259" key="8">
    <source>
        <dbReference type="Pfam" id="PF13567"/>
    </source>
</evidence>
<feature type="transmembrane region" description="Helical" evidence="6">
    <location>
        <begin position="470"/>
        <end position="491"/>
    </location>
</feature>
<feature type="transmembrane region" description="Helical" evidence="6">
    <location>
        <begin position="387"/>
        <end position="409"/>
    </location>
</feature>
<dbReference type="GO" id="GO:0005886">
    <property type="term" value="C:plasma membrane"/>
    <property type="evidence" value="ECO:0007669"/>
    <property type="project" value="UniProtKB-SubCell"/>
</dbReference>
<feature type="transmembrane region" description="Helical" evidence="6">
    <location>
        <begin position="91"/>
        <end position="108"/>
    </location>
</feature>
<dbReference type="Pfam" id="PF03772">
    <property type="entry name" value="Competence"/>
    <property type="match status" value="1"/>
</dbReference>
<organism evidence="9 10">
    <name type="scientific">Kaustia mangrovi</name>
    <dbReference type="NCBI Taxonomy" id="2593653"/>
    <lineage>
        <taxon>Bacteria</taxon>
        <taxon>Pseudomonadati</taxon>
        <taxon>Pseudomonadota</taxon>
        <taxon>Alphaproteobacteria</taxon>
        <taxon>Hyphomicrobiales</taxon>
        <taxon>Parvibaculaceae</taxon>
        <taxon>Kaustia</taxon>
    </lineage>
</organism>
<evidence type="ECO:0000256" key="5">
    <source>
        <dbReference type="ARBA" id="ARBA00023136"/>
    </source>
</evidence>
<feature type="transmembrane region" description="Helical" evidence="6">
    <location>
        <begin position="324"/>
        <end position="342"/>
    </location>
</feature>
<evidence type="ECO:0000256" key="1">
    <source>
        <dbReference type="ARBA" id="ARBA00004651"/>
    </source>
</evidence>
<feature type="domain" description="DUF4131" evidence="8">
    <location>
        <begin position="66"/>
        <end position="217"/>
    </location>
</feature>
<keyword evidence="4 6" id="KW-1133">Transmembrane helix</keyword>
<dbReference type="PANTHER" id="PTHR30619:SF1">
    <property type="entry name" value="RECOMBINATION PROTEIN 2"/>
    <property type="match status" value="1"/>
</dbReference>
<evidence type="ECO:0000313" key="10">
    <source>
        <dbReference type="Proteomes" id="UP000593594"/>
    </source>
</evidence>
<name>A0A7S8C165_9HYPH</name>
<dbReference type="KEGG" id="kmn:HW532_01270"/>
<evidence type="ECO:0000259" key="7">
    <source>
        <dbReference type="Pfam" id="PF03772"/>
    </source>
</evidence>